<feature type="compositionally biased region" description="Low complexity" evidence="1">
    <location>
        <begin position="31"/>
        <end position="40"/>
    </location>
</feature>
<dbReference type="AlphaFoldDB" id="A0A9W4E7J2"/>
<feature type="region of interest" description="Disordered" evidence="1">
    <location>
        <begin position="104"/>
        <end position="280"/>
    </location>
</feature>
<feature type="compositionally biased region" description="Basic residues" evidence="1">
    <location>
        <begin position="41"/>
        <end position="63"/>
    </location>
</feature>
<feature type="compositionally biased region" description="Basic residues" evidence="1">
    <location>
        <begin position="173"/>
        <end position="190"/>
    </location>
</feature>
<accession>A0A9W4E7J2</accession>
<dbReference type="Proteomes" id="UP001152519">
    <property type="component" value="Unassembled WGS sequence"/>
</dbReference>
<dbReference type="EMBL" id="CAJSLV010000057">
    <property type="protein sequence ID" value="CAG6394596.1"/>
    <property type="molecule type" value="Genomic_DNA"/>
</dbReference>
<feature type="compositionally biased region" description="Basic residues" evidence="1">
    <location>
        <begin position="237"/>
        <end position="247"/>
    </location>
</feature>
<comment type="caution">
    <text evidence="2">The sequence shown here is derived from an EMBL/GenBank/DDBJ whole genome shotgun (WGS) entry which is preliminary data.</text>
</comment>
<sequence>MVAAGAGHPRLPDPRRRHPRPRAPTAGAGVRGLLQRLLPGPRRRRRLLQRARQRHPVPGRHRAAQGQPRDGGLPLARTVLPGSDVHHAAGQLLAADAALQAAAGRLRRPRPAGRPRPAARGLGGDRAGVDRRRAARGLRRQGADGHAARQRPGAAGAGRTGARGNAAADLHQQRGHHPQRPGRGRHRRREPRQVPQEPGDGAQLGPAPGRVRPVQGHRHLPAGHQRAALPAGEGRPGRRLRDRRKLAARGDGGAGRHRRLPARQHPHLPLTSALPHHRLT</sequence>
<keyword evidence="3" id="KW-1185">Reference proteome</keyword>
<name>A0A9W4E7J2_9ACTN</name>
<evidence type="ECO:0000256" key="1">
    <source>
        <dbReference type="SAM" id="MobiDB-lite"/>
    </source>
</evidence>
<gene>
    <name evidence="2" type="ORF">SCOCK_280049</name>
</gene>
<feature type="compositionally biased region" description="Basic residues" evidence="1">
    <location>
        <begin position="255"/>
        <end position="266"/>
    </location>
</feature>
<reference evidence="2" key="1">
    <citation type="submission" date="2021-05" db="EMBL/GenBank/DDBJ databases">
        <authorList>
            <person name="Arsene-Ploetze F."/>
        </authorList>
    </citation>
    <scope>NUCLEOTIDE SEQUENCE</scope>
    <source>
        <strain evidence="2">DSM 42138</strain>
    </source>
</reference>
<evidence type="ECO:0000313" key="2">
    <source>
        <dbReference type="EMBL" id="CAG6394596.1"/>
    </source>
</evidence>
<evidence type="ECO:0000313" key="3">
    <source>
        <dbReference type="Proteomes" id="UP001152519"/>
    </source>
</evidence>
<feature type="region of interest" description="Disordered" evidence="1">
    <location>
        <begin position="1"/>
        <end position="79"/>
    </location>
</feature>
<protein>
    <submittedName>
        <fullName evidence="2">Uncharacterized protein</fullName>
    </submittedName>
</protein>
<organism evidence="2 3">
    <name type="scientific">Actinacidiphila cocklensis</name>
    <dbReference type="NCBI Taxonomy" id="887465"/>
    <lineage>
        <taxon>Bacteria</taxon>
        <taxon>Bacillati</taxon>
        <taxon>Actinomycetota</taxon>
        <taxon>Actinomycetes</taxon>
        <taxon>Kitasatosporales</taxon>
        <taxon>Streptomycetaceae</taxon>
        <taxon>Actinacidiphila</taxon>
    </lineage>
</organism>
<proteinExistence type="predicted"/>